<dbReference type="InterPro" id="IPR050382">
    <property type="entry name" value="MFS_Na/Anion_cotransporter"/>
</dbReference>
<dbReference type="EMBL" id="CALNXJ010000019">
    <property type="protein sequence ID" value="CAH3122581.1"/>
    <property type="molecule type" value="Genomic_DNA"/>
</dbReference>
<feature type="transmembrane region" description="Helical" evidence="8">
    <location>
        <begin position="328"/>
        <end position="347"/>
    </location>
</feature>
<dbReference type="InterPro" id="IPR011701">
    <property type="entry name" value="MFS"/>
</dbReference>
<keyword evidence="3 8" id="KW-0812">Transmembrane</keyword>
<feature type="transmembrane region" description="Helical" evidence="8">
    <location>
        <begin position="78"/>
        <end position="98"/>
    </location>
</feature>
<feature type="transmembrane region" description="Helical" evidence="8">
    <location>
        <begin position="445"/>
        <end position="470"/>
    </location>
</feature>
<feature type="transmembrane region" description="Helical" evidence="8">
    <location>
        <begin position="252"/>
        <end position="273"/>
    </location>
</feature>
<evidence type="ECO:0000256" key="7">
    <source>
        <dbReference type="SAM" id="MobiDB-lite"/>
    </source>
</evidence>
<evidence type="ECO:0000256" key="2">
    <source>
        <dbReference type="ARBA" id="ARBA00022448"/>
    </source>
</evidence>
<feature type="transmembrane region" description="Helical" evidence="8">
    <location>
        <begin position="414"/>
        <end position="433"/>
    </location>
</feature>
<dbReference type="GO" id="GO:0015293">
    <property type="term" value="F:symporter activity"/>
    <property type="evidence" value="ECO:0007669"/>
    <property type="project" value="UniProtKB-KW"/>
</dbReference>
<keyword evidence="11" id="KW-1185">Reference proteome</keyword>
<dbReference type="Proteomes" id="UP001159428">
    <property type="component" value="Unassembled WGS sequence"/>
</dbReference>
<comment type="caution">
    <text evidence="10">The sequence shown here is derived from an EMBL/GenBank/DDBJ whole genome shotgun (WGS) entry which is preliminary data.</text>
</comment>
<feature type="transmembrane region" description="Helical" evidence="8">
    <location>
        <begin position="389"/>
        <end position="408"/>
    </location>
</feature>
<dbReference type="InterPro" id="IPR020846">
    <property type="entry name" value="MFS_dom"/>
</dbReference>
<dbReference type="PANTHER" id="PTHR11662">
    <property type="entry name" value="SOLUTE CARRIER FAMILY 17"/>
    <property type="match status" value="1"/>
</dbReference>
<feature type="compositionally biased region" description="Basic and acidic residues" evidence="7">
    <location>
        <begin position="513"/>
        <end position="523"/>
    </location>
</feature>
<evidence type="ECO:0000256" key="1">
    <source>
        <dbReference type="ARBA" id="ARBA00004141"/>
    </source>
</evidence>
<keyword evidence="5 8" id="KW-1133">Transmembrane helix</keyword>
<name>A0AAU9WQV7_9CNID</name>
<evidence type="ECO:0000256" key="4">
    <source>
        <dbReference type="ARBA" id="ARBA00022847"/>
    </source>
</evidence>
<dbReference type="CDD" id="cd17318">
    <property type="entry name" value="MFS_SLC17"/>
    <property type="match status" value="1"/>
</dbReference>
<evidence type="ECO:0000256" key="8">
    <source>
        <dbReference type="SAM" id="Phobius"/>
    </source>
</evidence>
<dbReference type="AlphaFoldDB" id="A0AAU9WQV7"/>
<evidence type="ECO:0000313" key="10">
    <source>
        <dbReference type="EMBL" id="CAH3122581.1"/>
    </source>
</evidence>
<dbReference type="GO" id="GO:0006820">
    <property type="term" value="P:monoatomic anion transport"/>
    <property type="evidence" value="ECO:0007669"/>
    <property type="project" value="TreeGrafter"/>
</dbReference>
<dbReference type="Gene3D" id="1.20.1250.20">
    <property type="entry name" value="MFS general substrate transporter like domains"/>
    <property type="match status" value="2"/>
</dbReference>
<feature type="domain" description="Major facilitator superfamily (MFS) profile" evidence="9">
    <location>
        <begin position="79"/>
        <end position="505"/>
    </location>
</feature>
<dbReference type="InterPro" id="IPR036259">
    <property type="entry name" value="MFS_trans_sf"/>
</dbReference>
<accession>A0AAU9WQV7</accession>
<organism evidence="10 11">
    <name type="scientific">Pocillopora meandrina</name>
    <dbReference type="NCBI Taxonomy" id="46732"/>
    <lineage>
        <taxon>Eukaryota</taxon>
        <taxon>Metazoa</taxon>
        <taxon>Cnidaria</taxon>
        <taxon>Anthozoa</taxon>
        <taxon>Hexacorallia</taxon>
        <taxon>Scleractinia</taxon>
        <taxon>Astrocoeniina</taxon>
        <taxon>Pocilloporidae</taxon>
        <taxon>Pocillopora</taxon>
    </lineage>
</organism>
<evidence type="ECO:0000313" key="11">
    <source>
        <dbReference type="Proteomes" id="UP001159428"/>
    </source>
</evidence>
<feature type="transmembrane region" description="Helical" evidence="8">
    <location>
        <begin position="161"/>
        <end position="179"/>
    </location>
</feature>
<feature type="transmembrane region" description="Helical" evidence="8">
    <location>
        <begin position="482"/>
        <end position="501"/>
    </location>
</feature>
<sequence>MAQSTGDLESGLTRFLNTLYACFRFMSRFLVLCQFCECPTRGKKCKKNVSGDEDIPSEKTNRQGNRISLAVYSFPKRYILAIMTFLGFMNMYALRVNLNVAIGAMVNNHTVHQRGYTVTTEAEFDWDSKLQGIVLGSFYYGYAFLQLPGGCLALKLGGTRIFGYAIFLASMLTLLTPVATRYSVYGLIAVRAGEGLMLGAVFPCNHAIWSKWAPPLERTTLVTMAISGCHVGTIITMPLSGLLTKYGFDGGWASVFYCFGAAGILWFVAWQLIVHESPSDHPTISEDEKNYIESSFDRVHGDASIPWKSILTSVPVWGIMFGNLASDWGLYTILICLPMFLLDILHFDIQTMGFLAATPFLVKSLSGPFGGITADLLRRRGLSTKSVRRVYFAVGAMGAGTFILAAGYASTATVAVTCMCIGVAASGLMHSGYNVNMLDIAPRYACVIMGLTNTVGTITGFLSPMMVGYITVNKEAEEWRTVFWVTFVIYVVGMLLFCLLMSADQQPWANGNEGKKNGEREEIKMEEES</sequence>
<evidence type="ECO:0000256" key="6">
    <source>
        <dbReference type="ARBA" id="ARBA00023136"/>
    </source>
</evidence>
<dbReference type="Pfam" id="PF07690">
    <property type="entry name" value="MFS_1"/>
    <property type="match status" value="1"/>
</dbReference>
<dbReference type="PROSITE" id="PS50850">
    <property type="entry name" value="MFS"/>
    <property type="match status" value="1"/>
</dbReference>
<evidence type="ECO:0000259" key="9">
    <source>
        <dbReference type="PROSITE" id="PS50850"/>
    </source>
</evidence>
<dbReference type="PANTHER" id="PTHR11662:SF399">
    <property type="entry name" value="FI19708P1-RELATED"/>
    <property type="match status" value="1"/>
</dbReference>
<reference evidence="10 11" key="1">
    <citation type="submission" date="2022-05" db="EMBL/GenBank/DDBJ databases">
        <authorList>
            <consortium name="Genoscope - CEA"/>
            <person name="William W."/>
        </authorList>
    </citation>
    <scope>NUCLEOTIDE SEQUENCE [LARGE SCALE GENOMIC DNA]</scope>
</reference>
<dbReference type="GO" id="GO:0016020">
    <property type="term" value="C:membrane"/>
    <property type="evidence" value="ECO:0007669"/>
    <property type="project" value="UniProtKB-SubCell"/>
</dbReference>
<proteinExistence type="predicted"/>
<comment type="subcellular location">
    <subcellularLocation>
        <location evidence="1">Membrane</location>
        <topology evidence="1">Multi-pass membrane protein</topology>
    </subcellularLocation>
</comment>
<gene>
    <name evidence="10" type="ORF">PMEA_00009695</name>
</gene>
<protein>
    <recommendedName>
        <fullName evidence="9">Major facilitator superfamily (MFS) profile domain-containing protein</fullName>
    </recommendedName>
</protein>
<dbReference type="FunFam" id="1.20.1250.20:FF:000003">
    <property type="entry name" value="Solute carrier family 17 member 3"/>
    <property type="match status" value="1"/>
</dbReference>
<dbReference type="FunFam" id="1.20.1250.20:FF:001167">
    <property type="entry name" value="Predicted protein"/>
    <property type="match status" value="1"/>
</dbReference>
<keyword evidence="6 8" id="KW-0472">Membrane</keyword>
<evidence type="ECO:0000256" key="3">
    <source>
        <dbReference type="ARBA" id="ARBA00022692"/>
    </source>
</evidence>
<feature type="transmembrane region" description="Helical" evidence="8">
    <location>
        <begin position="133"/>
        <end position="154"/>
    </location>
</feature>
<feature type="transmembrane region" description="Helical" evidence="8">
    <location>
        <begin position="221"/>
        <end position="240"/>
    </location>
</feature>
<dbReference type="SUPFAM" id="SSF103473">
    <property type="entry name" value="MFS general substrate transporter"/>
    <property type="match status" value="1"/>
</dbReference>
<feature type="region of interest" description="Disordered" evidence="7">
    <location>
        <begin position="510"/>
        <end position="529"/>
    </location>
</feature>
<keyword evidence="2" id="KW-0813">Transport</keyword>
<evidence type="ECO:0000256" key="5">
    <source>
        <dbReference type="ARBA" id="ARBA00022989"/>
    </source>
</evidence>
<keyword evidence="4" id="KW-0769">Symport</keyword>